<evidence type="ECO:0000313" key="2">
    <source>
        <dbReference type="Proteomes" id="UP001162891"/>
    </source>
</evidence>
<name>A0ABN6MSV1_9BACT</name>
<protein>
    <submittedName>
        <fullName evidence="1">Uncharacterized protein</fullName>
    </submittedName>
</protein>
<sequence>MNLLALVGALVLGGLPYPPPRLVVPTDATKCDTGTILSVDAQRSELRMNTPAGPIVYRVGPDVQVFSADGKPAGSLSALSAGQRARVYYVIDDGARVAEIDLQ</sequence>
<dbReference type="RefSeq" id="WP_248360215.1">
    <property type="nucleotide sequence ID" value="NZ_AP025591.1"/>
</dbReference>
<organism evidence="1 2">
    <name type="scientific">Anaeromyxobacter oryzae</name>
    <dbReference type="NCBI Taxonomy" id="2918170"/>
    <lineage>
        <taxon>Bacteria</taxon>
        <taxon>Pseudomonadati</taxon>
        <taxon>Myxococcota</taxon>
        <taxon>Myxococcia</taxon>
        <taxon>Myxococcales</taxon>
        <taxon>Cystobacterineae</taxon>
        <taxon>Anaeromyxobacteraceae</taxon>
        <taxon>Anaeromyxobacter</taxon>
    </lineage>
</organism>
<reference evidence="2" key="1">
    <citation type="journal article" date="2022" name="Int. J. Syst. Evol. Microbiol.">
        <title>Anaeromyxobacter oryzae sp. nov., Anaeromyxobacter diazotrophicus sp. nov. and Anaeromyxobacter paludicola sp. nov., isolated from paddy soils.</title>
        <authorList>
            <person name="Itoh H."/>
            <person name="Xu Z."/>
            <person name="Mise K."/>
            <person name="Masuda Y."/>
            <person name="Ushijima N."/>
            <person name="Hayakawa C."/>
            <person name="Shiratori Y."/>
            <person name="Senoo K."/>
        </authorList>
    </citation>
    <scope>NUCLEOTIDE SEQUENCE [LARGE SCALE GENOMIC DNA]</scope>
    <source>
        <strain evidence="2">Red232</strain>
    </source>
</reference>
<dbReference type="Proteomes" id="UP001162891">
    <property type="component" value="Chromosome"/>
</dbReference>
<accession>A0ABN6MSV1</accession>
<proteinExistence type="predicted"/>
<evidence type="ECO:0000313" key="1">
    <source>
        <dbReference type="EMBL" id="BDG02518.1"/>
    </source>
</evidence>
<keyword evidence="2" id="KW-1185">Reference proteome</keyword>
<gene>
    <name evidence="1" type="ORF">AMOR_15140</name>
</gene>
<dbReference type="EMBL" id="AP025591">
    <property type="protein sequence ID" value="BDG02518.1"/>
    <property type="molecule type" value="Genomic_DNA"/>
</dbReference>